<dbReference type="InterPro" id="IPR013783">
    <property type="entry name" value="Ig-like_fold"/>
</dbReference>
<dbReference type="Pfam" id="PF07705">
    <property type="entry name" value="CARDB"/>
    <property type="match status" value="1"/>
</dbReference>
<evidence type="ECO:0000313" key="5">
    <source>
        <dbReference type="Proteomes" id="UP000255421"/>
    </source>
</evidence>
<dbReference type="Gene3D" id="2.60.40.10">
    <property type="entry name" value="Immunoglobulins"/>
    <property type="match status" value="1"/>
</dbReference>
<organism evidence="3 4">
    <name type="scientific">Halopelagius longus</name>
    <dbReference type="NCBI Taxonomy" id="1236180"/>
    <lineage>
        <taxon>Archaea</taxon>
        <taxon>Methanobacteriati</taxon>
        <taxon>Methanobacteriota</taxon>
        <taxon>Stenosarchaea group</taxon>
        <taxon>Halobacteria</taxon>
        <taxon>Halobacteriales</taxon>
        <taxon>Haloferacaceae</taxon>
    </lineage>
</organism>
<reference evidence="2 5" key="3">
    <citation type="submission" date="2018-07" db="EMBL/GenBank/DDBJ databases">
        <title>Genome sequence of extremly halophilic archaeon Halopelagius longus strain BC12-B1.</title>
        <authorList>
            <person name="Zhang X."/>
        </authorList>
    </citation>
    <scope>NUCLEOTIDE SEQUENCE [LARGE SCALE GENOMIC DNA]</scope>
    <source>
        <strain evidence="2 5">BC12-B1</strain>
    </source>
</reference>
<dbReference type="InterPro" id="IPR011635">
    <property type="entry name" value="CARDB"/>
</dbReference>
<gene>
    <name evidence="2" type="ORF">DWB78_18650</name>
    <name evidence="3" type="ORF">SAMN05216278_3851</name>
</gene>
<evidence type="ECO:0000313" key="3">
    <source>
        <dbReference type="EMBL" id="SDR16543.1"/>
    </source>
</evidence>
<feature type="domain" description="CARDB" evidence="1">
    <location>
        <begin position="36"/>
        <end position="123"/>
    </location>
</feature>
<reference evidence="3" key="2">
    <citation type="submission" date="2016-10" db="EMBL/GenBank/DDBJ databases">
        <authorList>
            <person name="de Groot N.N."/>
        </authorList>
    </citation>
    <scope>NUCLEOTIDE SEQUENCE [LARGE SCALE GENOMIC DNA]</scope>
    <source>
        <strain evidence="3">CGMCC 1.12397</strain>
    </source>
</reference>
<evidence type="ECO:0000259" key="1">
    <source>
        <dbReference type="Pfam" id="PF07705"/>
    </source>
</evidence>
<evidence type="ECO:0000313" key="4">
    <source>
        <dbReference type="Proteomes" id="UP000199289"/>
    </source>
</evidence>
<dbReference type="Proteomes" id="UP000199289">
    <property type="component" value="Unassembled WGS sequence"/>
</dbReference>
<protein>
    <submittedName>
        <fullName evidence="3">CARDB protein</fullName>
    </submittedName>
</protein>
<accession>A0A1H1GU06</accession>
<dbReference type="EMBL" id="QQST01000005">
    <property type="protein sequence ID" value="RDI69571.1"/>
    <property type="molecule type" value="Genomic_DNA"/>
</dbReference>
<dbReference type="AlphaFoldDB" id="A0A1H1GU06"/>
<keyword evidence="5" id="KW-1185">Reference proteome</keyword>
<name>A0A1H1GU06_9EURY</name>
<reference evidence="4" key="1">
    <citation type="submission" date="2016-10" db="EMBL/GenBank/DDBJ databases">
        <authorList>
            <person name="Varghese N."/>
            <person name="Submissions S."/>
        </authorList>
    </citation>
    <scope>NUCLEOTIDE SEQUENCE [LARGE SCALE GENOMIC DNA]</scope>
    <source>
        <strain evidence="4">CGMCC 1.12397</strain>
    </source>
</reference>
<dbReference type="Proteomes" id="UP000255421">
    <property type="component" value="Unassembled WGS sequence"/>
</dbReference>
<proteinExistence type="predicted"/>
<evidence type="ECO:0000313" key="2">
    <source>
        <dbReference type="EMBL" id="RDI69571.1"/>
    </source>
</evidence>
<sequence>MKKLLAIALVVLLVVSSSAAALPGNAPEDVLNGDVLEISIDGPATLNTDDSGNVSVTVENTGKRAIEDVNILVFDGGEDLEVDGEGDIGHLSSGESVPIEFNISTGESLRAAGTNNLTFVVEDGKGNTHHAVETVVKVEYDVCEDSSADRFDKFLEGCYTDRFSNYISNIGDD</sequence>
<dbReference type="RefSeq" id="WP_092539315.1">
    <property type="nucleotide sequence ID" value="NZ_FNKQ01000007.1"/>
</dbReference>
<dbReference type="EMBL" id="FNKQ01000007">
    <property type="protein sequence ID" value="SDR16543.1"/>
    <property type="molecule type" value="Genomic_DNA"/>
</dbReference>